<dbReference type="InterPro" id="IPR045584">
    <property type="entry name" value="Pilin-like"/>
</dbReference>
<feature type="transmembrane region" description="Helical" evidence="2">
    <location>
        <begin position="15"/>
        <end position="39"/>
    </location>
</feature>
<dbReference type="PANTHER" id="PTHR30093">
    <property type="entry name" value="GENERAL SECRETION PATHWAY PROTEIN G"/>
    <property type="match status" value="1"/>
</dbReference>
<dbReference type="PRINTS" id="PR00813">
    <property type="entry name" value="BCTERIALGSPG"/>
</dbReference>
<dbReference type="PANTHER" id="PTHR30093:SF2">
    <property type="entry name" value="TYPE II SECRETION SYSTEM PROTEIN H"/>
    <property type="match status" value="1"/>
</dbReference>
<reference evidence="4 5" key="1">
    <citation type="journal article" date="2020" name="Syst. Appl. Microbiol.">
        <title>Alienimonas chondri sp. nov., a novel planctomycete isolated from the biofilm of the red alga Chondrus crispus.</title>
        <authorList>
            <person name="Vitorino I."/>
            <person name="Albuquerque L."/>
            <person name="Wiegand S."/>
            <person name="Kallscheuer N."/>
            <person name="da Costa M.S."/>
            <person name="Lobo-da-Cunha A."/>
            <person name="Jogler C."/>
            <person name="Lage O.M."/>
        </authorList>
    </citation>
    <scope>NUCLEOTIDE SEQUENCE [LARGE SCALE GENOMIC DNA]</scope>
    <source>
        <strain evidence="4 5">LzC2</strain>
    </source>
</reference>
<comment type="caution">
    <text evidence="4">The sequence shown here is derived from an EMBL/GenBank/DDBJ whole genome shotgun (WGS) entry which is preliminary data.</text>
</comment>
<dbReference type="PROSITE" id="PS00409">
    <property type="entry name" value="PROKAR_NTER_METHYL"/>
    <property type="match status" value="1"/>
</dbReference>
<sequence>MTTRPASNKSPAPSGFTLIELLVVIAIIAILVSMLLPAVQQSRETARRAVCSNNLMQLALAMQNYEVSEGRFPPGTMAESGPVRTFVSAADYLALEPVPYHMNWITQILPQLDERPLYTHLDFSQSVYAPANDAVRTTEPAGIFCPSSSSGGGYAGCTGGKDVPIDADNGGVLFLNSEITYADISDGAHHTLMIGESGAMSGAALSWASGTAASLAHSGLSPNDPDALAIFPFAGVALGDEPIEIADDEDDGSLIVGGFFSSHVGGVQAAMCDGAVRFFPDTIDDEVWSRLGERADGELLPPGY</sequence>
<dbReference type="NCBIfam" id="TIGR04294">
    <property type="entry name" value="pre_pil_HX9DG"/>
    <property type="match status" value="1"/>
</dbReference>
<dbReference type="InterPro" id="IPR012902">
    <property type="entry name" value="N_methyl_site"/>
</dbReference>
<name>A0ABX1VBZ2_9PLAN</name>
<keyword evidence="2" id="KW-0812">Transmembrane</keyword>
<gene>
    <name evidence="4" type="ORF">LzC2_15360</name>
</gene>
<accession>A0ABX1VBZ2</accession>
<evidence type="ECO:0000256" key="2">
    <source>
        <dbReference type="SAM" id="Phobius"/>
    </source>
</evidence>
<proteinExistence type="predicted"/>
<dbReference type="Proteomes" id="UP000609651">
    <property type="component" value="Unassembled WGS sequence"/>
</dbReference>
<dbReference type="InterPro" id="IPR000983">
    <property type="entry name" value="Bac_GSPG_pilin"/>
</dbReference>
<keyword evidence="2" id="KW-0472">Membrane</keyword>
<dbReference type="RefSeq" id="WP_171185516.1">
    <property type="nucleotide sequence ID" value="NZ_WTPX01000038.1"/>
</dbReference>
<dbReference type="InterPro" id="IPR011453">
    <property type="entry name" value="DUF1559"/>
</dbReference>
<evidence type="ECO:0000256" key="1">
    <source>
        <dbReference type="ARBA" id="ARBA00022481"/>
    </source>
</evidence>
<dbReference type="Pfam" id="PF07596">
    <property type="entry name" value="SBP_bac_10"/>
    <property type="match status" value="1"/>
</dbReference>
<dbReference type="NCBIfam" id="TIGR02532">
    <property type="entry name" value="IV_pilin_GFxxxE"/>
    <property type="match status" value="1"/>
</dbReference>
<dbReference type="Gene3D" id="3.30.700.10">
    <property type="entry name" value="Glycoprotein, Type 4 Pilin"/>
    <property type="match status" value="1"/>
</dbReference>
<keyword evidence="1" id="KW-0488">Methylation</keyword>
<keyword evidence="5" id="KW-1185">Reference proteome</keyword>
<evidence type="ECO:0000313" key="4">
    <source>
        <dbReference type="EMBL" id="NNJ25466.1"/>
    </source>
</evidence>
<evidence type="ECO:0000313" key="5">
    <source>
        <dbReference type="Proteomes" id="UP000609651"/>
    </source>
</evidence>
<keyword evidence="2" id="KW-1133">Transmembrane helix</keyword>
<dbReference type="Pfam" id="PF07963">
    <property type="entry name" value="N_methyl"/>
    <property type="match status" value="1"/>
</dbReference>
<feature type="domain" description="DUF1559" evidence="3">
    <location>
        <begin position="40"/>
        <end position="286"/>
    </location>
</feature>
<dbReference type="EMBL" id="WTPX01000038">
    <property type="protein sequence ID" value="NNJ25466.1"/>
    <property type="molecule type" value="Genomic_DNA"/>
</dbReference>
<dbReference type="SUPFAM" id="SSF54523">
    <property type="entry name" value="Pili subunits"/>
    <property type="match status" value="1"/>
</dbReference>
<evidence type="ECO:0000259" key="3">
    <source>
        <dbReference type="Pfam" id="PF07596"/>
    </source>
</evidence>
<protein>
    <recommendedName>
        <fullName evidence="3">DUF1559 domain-containing protein</fullName>
    </recommendedName>
</protein>
<dbReference type="InterPro" id="IPR027558">
    <property type="entry name" value="Pre_pil_HX9DG_C"/>
</dbReference>
<organism evidence="4 5">
    <name type="scientific">Alienimonas chondri</name>
    <dbReference type="NCBI Taxonomy" id="2681879"/>
    <lineage>
        <taxon>Bacteria</taxon>
        <taxon>Pseudomonadati</taxon>
        <taxon>Planctomycetota</taxon>
        <taxon>Planctomycetia</taxon>
        <taxon>Planctomycetales</taxon>
        <taxon>Planctomycetaceae</taxon>
        <taxon>Alienimonas</taxon>
    </lineage>
</organism>